<proteinExistence type="predicted"/>
<dbReference type="RefSeq" id="WP_076416237.1">
    <property type="nucleotide sequence ID" value="NZ_AP028040.1"/>
</dbReference>
<comment type="caution">
    <text evidence="2">The sequence shown here is derived from an EMBL/GenBank/DDBJ whole genome shotgun (WGS) entry which is preliminary data.</text>
</comment>
<dbReference type="AlphaFoldDB" id="A0A1R1JL65"/>
<keyword evidence="1" id="KW-0732">Signal</keyword>
<dbReference type="Pfam" id="PF09916">
    <property type="entry name" value="DUF2145"/>
    <property type="match status" value="1"/>
</dbReference>
<sequence length="275" mass="30104">MKKAAISRIRQALCAIAACGALCGMPTAPALAGQGCSDTALGTSTLVTAMDTAQRLSTRLDALAVNVVVLGRMGQDLSEYHLRYSHAGFAYRDKAGAPWRIAHLLNECGTASSDLWYEGLGNFFLDDMFRFDTLLLIPPEPTAAALLARLRQPHALRSLFEPHYNMVAFPFSTRYQNSNAWVLETIASVQSGDIPVRDRGQAQAWLKITGYQPSELQIGALTRLGGRMFKANVAFDDHPDDLRYAGRIKAVTVDSLQDFLVREGGWTVEEVRAAL</sequence>
<organism evidence="2 3">
    <name type="scientific">Alcaligenes xylosoxydans xylosoxydans</name>
    <name type="common">Achromobacter xylosoxidans</name>
    <dbReference type="NCBI Taxonomy" id="85698"/>
    <lineage>
        <taxon>Bacteria</taxon>
        <taxon>Pseudomonadati</taxon>
        <taxon>Pseudomonadota</taxon>
        <taxon>Betaproteobacteria</taxon>
        <taxon>Burkholderiales</taxon>
        <taxon>Alcaligenaceae</taxon>
        <taxon>Achromobacter</taxon>
    </lineage>
</organism>
<reference evidence="2 3" key="1">
    <citation type="submission" date="2016-09" db="EMBL/GenBank/DDBJ databases">
        <title>Phylogenomics of Achromobacter.</title>
        <authorList>
            <person name="Jeukens J."/>
            <person name="Freschi L."/>
            <person name="Vincent A.T."/>
            <person name="Emond-Rheault J.-G."/>
            <person name="Kukavica-Ibrulj I."/>
            <person name="Charette S.J."/>
            <person name="Levesque R.C."/>
        </authorList>
    </citation>
    <scope>NUCLEOTIDE SEQUENCE [LARGE SCALE GENOMIC DNA]</scope>
    <source>
        <strain evidence="2 3">AUS488</strain>
    </source>
</reference>
<accession>A0A1R1JL65</accession>
<dbReference type="OrthoDB" id="9000139at2"/>
<gene>
    <name evidence="2" type="ORF">BIZ92_18045</name>
</gene>
<protein>
    <recommendedName>
        <fullName evidence="4">DUF2145 domain-containing protein</fullName>
    </recommendedName>
</protein>
<name>A0A1R1JL65_ALCXX</name>
<evidence type="ECO:0008006" key="4">
    <source>
        <dbReference type="Google" id="ProtNLM"/>
    </source>
</evidence>
<evidence type="ECO:0000313" key="3">
    <source>
        <dbReference type="Proteomes" id="UP000187251"/>
    </source>
</evidence>
<feature type="chain" id="PRO_5013362921" description="DUF2145 domain-containing protein" evidence="1">
    <location>
        <begin position="33"/>
        <end position="275"/>
    </location>
</feature>
<dbReference type="PIRSF" id="PIRSF028477">
    <property type="entry name" value="UCP028477"/>
    <property type="match status" value="1"/>
</dbReference>
<dbReference type="Proteomes" id="UP000187251">
    <property type="component" value="Unassembled WGS sequence"/>
</dbReference>
<evidence type="ECO:0000313" key="2">
    <source>
        <dbReference type="EMBL" id="OMG76185.1"/>
    </source>
</evidence>
<feature type="signal peptide" evidence="1">
    <location>
        <begin position="1"/>
        <end position="32"/>
    </location>
</feature>
<evidence type="ECO:0000256" key="1">
    <source>
        <dbReference type="SAM" id="SignalP"/>
    </source>
</evidence>
<dbReference type="EMBL" id="MJMN01000064">
    <property type="protein sequence ID" value="OMG76185.1"/>
    <property type="molecule type" value="Genomic_DNA"/>
</dbReference>
<dbReference type="InterPro" id="IPR014547">
    <property type="entry name" value="UCP028477"/>
</dbReference>